<keyword evidence="2" id="KW-1185">Reference proteome</keyword>
<dbReference type="InterPro" id="IPR010862">
    <property type="entry name" value="DUF1493"/>
</dbReference>
<gene>
    <name evidence="1" type="ORF">SIK69_14155</name>
</gene>
<dbReference type="EMBL" id="JAWXRD010000032">
    <property type="protein sequence ID" value="MDX6041332.1"/>
    <property type="molecule type" value="Genomic_DNA"/>
</dbReference>
<dbReference type="Pfam" id="PF07377">
    <property type="entry name" value="DUF1493"/>
    <property type="match status" value="1"/>
</dbReference>
<evidence type="ECO:0000313" key="1">
    <source>
        <dbReference type="EMBL" id="MDX6041332.1"/>
    </source>
</evidence>
<sequence length="108" mass="12840">MVSDEEVITWYNARWNKKRKRHITIDTSLNTRGENWSWEMGEEIIESYAITYNVDMAEFNFLKYWPNDKPLLPQFMVAKALRGNYPAPEPLTFKMLAESARAGKWLYD</sequence>
<accession>A0ABU4QR17</accession>
<protein>
    <submittedName>
        <fullName evidence="1">DUF1493 family protein</fullName>
    </submittedName>
</protein>
<reference evidence="1 2" key="1">
    <citation type="submission" date="2023-11" db="EMBL/GenBank/DDBJ databases">
        <title>Scandinavium wanjuensis sp. nov., isolated from lettuce South Korea.</title>
        <authorList>
            <person name="Park J."/>
            <person name="Park S."/>
            <person name="Oh K.K."/>
            <person name="Cho G.S."/>
            <person name="Franz C.M.A.P."/>
        </authorList>
    </citation>
    <scope>NUCLEOTIDE SEQUENCE [LARGE SCALE GENOMIC DNA]</scope>
    <source>
        <strain evidence="1 2">V105_6</strain>
    </source>
</reference>
<comment type="caution">
    <text evidence="1">The sequence shown here is derived from an EMBL/GenBank/DDBJ whole genome shotgun (WGS) entry which is preliminary data.</text>
</comment>
<organism evidence="1 2">
    <name type="scientific">Scandinavium lactucae</name>
    <dbReference type="NCBI Taxonomy" id="3095028"/>
    <lineage>
        <taxon>Bacteria</taxon>
        <taxon>Pseudomonadati</taxon>
        <taxon>Pseudomonadota</taxon>
        <taxon>Gammaproteobacteria</taxon>
        <taxon>Enterobacterales</taxon>
        <taxon>Enterobacteriaceae</taxon>
        <taxon>Scandinavium</taxon>
    </lineage>
</organism>
<name>A0ABU4QR17_9ENTR</name>
<proteinExistence type="predicted"/>
<dbReference type="Proteomes" id="UP001275664">
    <property type="component" value="Unassembled WGS sequence"/>
</dbReference>
<evidence type="ECO:0000313" key="2">
    <source>
        <dbReference type="Proteomes" id="UP001275664"/>
    </source>
</evidence>
<dbReference type="RefSeq" id="WP_319786394.1">
    <property type="nucleotide sequence ID" value="NZ_JAWXRD010000032.1"/>
</dbReference>